<keyword evidence="7 14" id="KW-0460">Magnesium</keyword>
<dbReference type="NCBIfam" id="NF002378">
    <property type="entry name" value="PRK01372.1"/>
    <property type="match status" value="1"/>
</dbReference>
<evidence type="ECO:0000256" key="8">
    <source>
        <dbReference type="ARBA" id="ARBA00022960"/>
    </source>
</evidence>
<dbReference type="RefSeq" id="WP_092629387.1">
    <property type="nucleotide sequence ID" value="NZ_FNFM01000009.1"/>
</dbReference>
<dbReference type="AlphaFoldDB" id="A0A1G9CVL0"/>
<keyword evidence="11 12" id="KW-0961">Cell wall biogenesis/degradation</keyword>
<dbReference type="EC" id="6.3.2.4" evidence="12"/>
<comment type="similarity">
    <text evidence="2 12">Belongs to the D-alanine--D-alanine ligase family.</text>
</comment>
<dbReference type="NCBIfam" id="TIGR01205">
    <property type="entry name" value="D_ala_D_alaTIGR"/>
    <property type="match status" value="1"/>
</dbReference>
<dbReference type="PROSITE" id="PS50975">
    <property type="entry name" value="ATP_GRASP"/>
    <property type="match status" value="1"/>
</dbReference>
<dbReference type="InterPro" id="IPR011127">
    <property type="entry name" value="Dala_Dala_lig_N"/>
</dbReference>
<evidence type="ECO:0000256" key="4">
    <source>
        <dbReference type="ARBA" id="ARBA00022723"/>
    </source>
</evidence>
<dbReference type="PROSITE" id="PS00843">
    <property type="entry name" value="DALA_DALA_LIGASE_1"/>
    <property type="match status" value="1"/>
</dbReference>
<evidence type="ECO:0000256" key="7">
    <source>
        <dbReference type="ARBA" id="ARBA00022842"/>
    </source>
</evidence>
<dbReference type="GO" id="GO:0071555">
    <property type="term" value="P:cell wall organization"/>
    <property type="evidence" value="ECO:0007669"/>
    <property type="project" value="UniProtKB-KW"/>
</dbReference>
<dbReference type="InterPro" id="IPR005905">
    <property type="entry name" value="D_ala_D_ala"/>
</dbReference>
<sequence length="331" mass="34840">MSGRLRVAVIGGGQNSEHEVSLASAASVHAALDPAGYEAVALTILRDGRWLGPDEQPLGSSTADSLAAVLGVLSECDVVLPLLHGPRGEDGTLAALCELAGVPYVGAPVRAGALAMDKWMTKRVAEAVGVRTAPGGLVTRNDLSTVVFDRPVVVKPIAAGSSFGVRLVQHAAELEPALRAALELDERVLVEHVVTGREVDVTVIDDPEHGRRVGPPLEILVDDGLFDTTTKYDGSAAFEIPARLTEAEVEELTDSALRVYDALGCRGLARIDFFLTSDGFVLNEVNTMPGMTAESQVPKMFAAEGLTYPELLDRLIRSALVDDEATVAAVG</sequence>
<dbReference type="SUPFAM" id="SSF56059">
    <property type="entry name" value="Glutathione synthetase ATP-binding domain-like"/>
    <property type="match status" value="1"/>
</dbReference>
<evidence type="ECO:0000256" key="15">
    <source>
        <dbReference type="PROSITE-ProRule" id="PRU00409"/>
    </source>
</evidence>
<dbReference type="SUPFAM" id="SSF52440">
    <property type="entry name" value="PreATP-grasp domain"/>
    <property type="match status" value="1"/>
</dbReference>
<evidence type="ECO:0000256" key="2">
    <source>
        <dbReference type="ARBA" id="ARBA00010871"/>
    </source>
</evidence>
<evidence type="ECO:0000256" key="9">
    <source>
        <dbReference type="ARBA" id="ARBA00022984"/>
    </source>
</evidence>
<reference evidence="18" key="1">
    <citation type="submission" date="2016-10" db="EMBL/GenBank/DDBJ databases">
        <authorList>
            <person name="Varghese N."/>
            <person name="Submissions S."/>
        </authorList>
    </citation>
    <scope>NUCLEOTIDE SEQUENCE [LARGE SCALE GENOMIC DNA]</scope>
    <source>
        <strain evidence="18">DSM 45460</strain>
    </source>
</reference>
<evidence type="ECO:0000256" key="13">
    <source>
        <dbReference type="PIRSR" id="PIRSR039102-1"/>
    </source>
</evidence>
<dbReference type="Gene3D" id="3.30.1490.20">
    <property type="entry name" value="ATP-grasp fold, A domain"/>
    <property type="match status" value="1"/>
</dbReference>
<dbReference type="PANTHER" id="PTHR23132:SF25">
    <property type="entry name" value="D-ALANINE--D-ALANINE LIGASE A"/>
    <property type="match status" value="1"/>
</dbReference>
<protein>
    <recommendedName>
        <fullName evidence="12">D-alanine--D-alanine ligase</fullName>
        <ecNumber evidence="12">6.3.2.4</ecNumber>
    </recommendedName>
    <alternativeName>
        <fullName evidence="12">D-Ala-D-Ala ligase</fullName>
    </alternativeName>
    <alternativeName>
        <fullName evidence="12">D-alanylalanine synthetase</fullName>
    </alternativeName>
</protein>
<dbReference type="InterPro" id="IPR011761">
    <property type="entry name" value="ATP-grasp"/>
</dbReference>
<evidence type="ECO:0000256" key="10">
    <source>
        <dbReference type="ARBA" id="ARBA00023211"/>
    </source>
</evidence>
<keyword evidence="10 14" id="KW-0464">Manganese</keyword>
<keyword evidence="12" id="KW-0963">Cytoplasm</keyword>
<keyword evidence="4 14" id="KW-0479">Metal-binding</keyword>
<keyword evidence="5 15" id="KW-0547">Nucleotide-binding</keyword>
<feature type="binding site" evidence="14">
    <location>
        <position position="284"/>
    </location>
    <ligand>
        <name>Mg(2+)</name>
        <dbReference type="ChEBI" id="CHEBI:18420"/>
        <label>2</label>
    </ligand>
</feature>
<evidence type="ECO:0000256" key="3">
    <source>
        <dbReference type="ARBA" id="ARBA00022598"/>
    </source>
</evidence>
<feature type="active site" evidence="13">
    <location>
        <position position="161"/>
    </location>
</feature>
<dbReference type="InterPro" id="IPR000291">
    <property type="entry name" value="D-Ala_lig_Van_CS"/>
</dbReference>
<feature type="active site" evidence="13">
    <location>
        <position position="17"/>
    </location>
</feature>
<dbReference type="Gene3D" id="3.30.470.20">
    <property type="entry name" value="ATP-grasp fold, B domain"/>
    <property type="match status" value="1"/>
</dbReference>
<feature type="active site" evidence="13">
    <location>
        <position position="295"/>
    </location>
</feature>
<accession>A0A1G9CVL0</accession>
<dbReference type="HAMAP" id="MF_00047">
    <property type="entry name" value="Dala_Dala_lig"/>
    <property type="match status" value="1"/>
</dbReference>
<dbReference type="PROSITE" id="PS00844">
    <property type="entry name" value="DALA_DALA_LIGASE_2"/>
    <property type="match status" value="1"/>
</dbReference>
<dbReference type="GO" id="GO:0046872">
    <property type="term" value="F:metal ion binding"/>
    <property type="evidence" value="ECO:0007669"/>
    <property type="project" value="UniProtKB-KW"/>
</dbReference>
<feature type="binding site" evidence="14">
    <location>
        <position position="286"/>
    </location>
    <ligand>
        <name>Mg(2+)</name>
        <dbReference type="ChEBI" id="CHEBI:18420"/>
        <label>2</label>
    </ligand>
</feature>
<keyword evidence="6 15" id="KW-0067">ATP-binding</keyword>
<evidence type="ECO:0000256" key="12">
    <source>
        <dbReference type="HAMAP-Rule" id="MF_00047"/>
    </source>
</evidence>
<keyword evidence="18" id="KW-1185">Reference proteome</keyword>
<feature type="domain" description="ATP-grasp" evidence="16">
    <location>
        <begin position="122"/>
        <end position="317"/>
    </location>
</feature>
<dbReference type="Pfam" id="PF01820">
    <property type="entry name" value="Dala_Dala_lig_N"/>
    <property type="match status" value="1"/>
</dbReference>
<evidence type="ECO:0000313" key="18">
    <source>
        <dbReference type="Proteomes" id="UP000199213"/>
    </source>
</evidence>
<comment type="pathway">
    <text evidence="12">Cell wall biogenesis; peptidoglycan biosynthesis.</text>
</comment>
<dbReference type="InterPro" id="IPR013815">
    <property type="entry name" value="ATP_grasp_subdomain_1"/>
</dbReference>
<feature type="binding site" evidence="14">
    <location>
        <position position="272"/>
    </location>
    <ligand>
        <name>Mg(2+)</name>
        <dbReference type="ChEBI" id="CHEBI:18420"/>
        <label>1</label>
    </ligand>
</feature>
<dbReference type="GO" id="GO:0009252">
    <property type="term" value="P:peptidoglycan biosynthetic process"/>
    <property type="evidence" value="ECO:0007669"/>
    <property type="project" value="UniProtKB-UniRule"/>
</dbReference>
<dbReference type="InterPro" id="IPR016185">
    <property type="entry name" value="PreATP-grasp_dom_sf"/>
</dbReference>
<evidence type="ECO:0000256" key="11">
    <source>
        <dbReference type="ARBA" id="ARBA00023316"/>
    </source>
</evidence>
<dbReference type="GO" id="GO:0005829">
    <property type="term" value="C:cytosol"/>
    <property type="evidence" value="ECO:0007669"/>
    <property type="project" value="TreeGrafter"/>
</dbReference>
<dbReference type="Pfam" id="PF07478">
    <property type="entry name" value="Dala_Dala_lig_C"/>
    <property type="match status" value="1"/>
</dbReference>
<evidence type="ECO:0000313" key="17">
    <source>
        <dbReference type="EMBL" id="SDK55464.1"/>
    </source>
</evidence>
<evidence type="ECO:0000259" key="16">
    <source>
        <dbReference type="PROSITE" id="PS50975"/>
    </source>
</evidence>
<evidence type="ECO:0000256" key="6">
    <source>
        <dbReference type="ARBA" id="ARBA00022840"/>
    </source>
</evidence>
<dbReference type="Gene3D" id="3.40.50.20">
    <property type="match status" value="1"/>
</dbReference>
<dbReference type="GO" id="GO:0008716">
    <property type="term" value="F:D-alanine-D-alanine ligase activity"/>
    <property type="evidence" value="ECO:0007669"/>
    <property type="project" value="UniProtKB-UniRule"/>
</dbReference>
<dbReference type="GO" id="GO:0005524">
    <property type="term" value="F:ATP binding"/>
    <property type="evidence" value="ECO:0007669"/>
    <property type="project" value="UniProtKB-UniRule"/>
</dbReference>
<keyword evidence="9 12" id="KW-0573">Peptidoglycan synthesis</keyword>
<dbReference type="NCBIfam" id="NF002528">
    <property type="entry name" value="PRK01966.1-4"/>
    <property type="match status" value="1"/>
</dbReference>
<name>A0A1G9CVL0_ACTMZ</name>
<organism evidence="17 18">
    <name type="scientific">Actinopolyspora mzabensis</name>
    <dbReference type="NCBI Taxonomy" id="995066"/>
    <lineage>
        <taxon>Bacteria</taxon>
        <taxon>Bacillati</taxon>
        <taxon>Actinomycetota</taxon>
        <taxon>Actinomycetes</taxon>
        <taxon>Actinopolysporales</taxon>
        <taxon>Actinopolysporaceae</taxon>
        <taxon>Actinopolyspora</taxon>
    </lineage>
</organism>
<comment type="cofactor">
    <cofactor evidence="14">
        <name>Mg(2+)</name>
        <dbReference type="ChEBI" id="CHEBI:18420"/>
    </cofactor>
    <cofactor evidence="14">
        <name>Mn(2+)</name>
        <dbReference type="ChEBI" id="CHEBI:29035"/>
    </cofactor>
    <text evidence="14">Binds 2 magnesium or manganese ions per subunit.</text>
</comment>
<comment type="cofactor">
    <cofactor evidence="1">
        <name>Mn(2+)</name>
        <dbReference type="ChEBI" id="CHEBI:29035"/>
    </cofactor>
</comment>
<dbReference type="InterPro" id="IPR011095">
    <property type="entry name" value="Dala_Dala_lig_C"/>
</dbReference>
<comment type="function">
    <text evidence="12">Cell wall formation.</text>
</comment>
<dbReference type="Proteomes" id="UP000199213">
    <property type="component" value="Unassembled WGS sequence"/>
</dbReference>
<dbReference type="UniPathway" id="UPA00219"/>
<evidence type="ECO:0000256" key="5">
    <source>
        <dbReference type="ARBA" id="ARBA00022741"/>
    </source>
</evidence>
<dbReference type="OrthoDB" id="9813261at2"/>
<dbReference type="PIRSF" id="PIRSF039102">
    <property type="entry name" value="Ddl/VanB"/>
    <property type="match status" value="1"/>
</dbReference>
<evidence type="ECO:0000256" key="14">
    <source>
        <dbReference type="PIRSR" id="PIRSR039102-3"/>
    </source>
</evidence>
<keyword evidence="8 12" id="KW-0133">Cell shape</keyword>
<keyword evidence="3 12" id="KW-0436">Ligase</keyword>
<feature type="binding site" evidence="14">
    <location>
        <position position="284"/>
    </location>
    <ligand>
        <name>Mg(2+)</name>
        <dbReference type="ChEBI" id="CHEBI:18420"/>
        <label>1</label>
    </ligand>
</feature>
<comment type="catalytic activity">
    <reaction evidence="12">
        <text>2 D-alanine + ATP = D-alanyl-D-alanine + ADP + phosphate + H(+)</text>
        <dbReference type="Rhea" id="RHEA:11224"/>
        <dbReference type="ChEBI" id="CHEBI:15378"/>
        <dbReference type="ChEBI" id="CHEBI:30616"/>
        <dbReference type="ChEBI" id="CHEBI:43474"/>
        <dbReference type="ChEBI" id="CHEBI:57416"/>
        <dbReference type="ChEBI" id="CHEBI:57822"/>
        <dbReference type="ChEBI" id="CHEBI:456216"/>
        <dbReference type="EC" id="6.3.2.4"/>
    </reaction>
</comment>
<evidence type="ECO:0000256" key="1">
    <source>
        <dbReference type="ARBA" id="ARBA00001936"/>
    </source>
</evidence>
<comment type="subcellular location">
    <subcellularLocation>
        <location evidence="12">Cytoplasm</location>
    </subcellularLocation>
</comment>
<gene>
    <name evidence="12" type="primary">ddl</name>
    <name evidence="17" type="ORF">SAMN04487820_109100</name>
</gene>
<proteinExistence type="inferred from homology"/>
<dbReference type="PANTHER" id="PTHR23132">
    <property type="entry name" value="D-ALANINE--D-ALANINE LIGASE"/>
    <property type="match status" value="1"/>
</dbReference>
<dbReference type="GO" id="GO:0008360">
    <property type="term" value="P:regulation of cell shape"/>
    <property type="evidence" value="ECO:0007669"/>
    <property type="project" value="UniProtKB-KW"/>
</dbReference>
<dbReference type="EMBL" id="FNFM01000009">
    <property type="protein sequence ID" value="SDK55464.1"/>
    <property type="molecule type" value="Genomic_DNA"/>
</dbReference>